<dbReference type="AlphaFoldDB" id="A0AB36JMZ8"/>
<comment type="subcellular location">
    <subcellularLocation>
        <location evidence="1">Cell membrane</location>
        <topology evidence="1">Single-pass membrane protein</topology>
    </subcellularLocation>
</comment>
<evidence type="ECO:0000313" key="12">
    <source>
        <dbReference type="EMBL" id="ONK27041.1"/>
    </source>
</evidence>
<comment type="caution">
    <text evidence="11">The sequence shown here is derived from an EMBL/GenBank/DDBJ whole genome shotgun (WGS) entry which is preliminary data.</text>
</comment>
<evidence type="ECO:0000313" key="11">
    <source>
        <dbReference type="EMBL" id="ONK25881.1"/>
    </source>
</evidence>
<keyword evidence="4 7" id="KW-0812">Transmembrane</keyword>
<dbReference type="InterPro" id="IPR058795">
    <property type="entry name" value="LcnD_C"/>
</dbReference>
<evidence type="ECO:0000313" key="14">
    <source>
        <dbReference type="Proteomes" id="UP000188946"/>
    </source>
</evidence>
<feature type="domain" description="LcnD-like long helical bundle" evidence="8">
    <location>
        <begin position="98"/>
        <end position="304"/>
    </location>
</feature>
<evidence type="ECO:0000256" key="3">
    <source>
        <dbReference type="ARBA" id="ARBA00022448"/>
    </source>
</evidence>
<accession>A0AB36JMZ8</accession>
<name>A0AB36JMZ8_9STRE</name>
<evidence type="ECO:0000256" key="7">
    <source>
        <dbReference type="SAM" id="Phobius"/>
    </source>
</evidence>
<dbReference type="EMBL" id="MSPT01000020">
    <property type="protein sequence ID" value="ONK25881.1"/>
    <property type="molecule type" value="Genomic_DNA"/>
</dbReference>
<evidence type="ECO:0000313" key="13">
    <source>
        <dbReference type="Proteomes" id="UP000188600"/>
    </source>
</evidence>
<dbReference type="InterPro" id="IPR058794">
    <property type="entry name" value="HB_LcnD"/>
</dbReference>
<dbReference type="Proteomes" id="UP000188946">
    <property type="component" value="Unassembled WGS sequence"/>
</dbReference>
<dbReference type="NCBIfam" id="TIGR01000">
    <property type="entry name" value="bacteriocin_acc"/>
    <property type="match status" value="1"/>
</dbReference>
<dbReference type="GO" id="GO:0005886">
    <property type="term" value="C:plasma membrane"/>
    <property type="evidence" value="ECO:0007669"/>
    <property type="project" value="UniProtKB-SubCell"/>
</dbReference>
<evidence type="ECO:0000259" key="10">
    <source>
        <dbReference type="Pfam" id="PF25940"/>
    </source>
</evidence>
<dbReference type="InterPro" id="IPR005696">
    <property type="entry name" value="MesE/LcnD"/>
</dbReference>
<keyword evidence="14" id="KW-1185">Reference proteome</keyword>
<evidence type="ECO:0000256" key="6">
    <source>
        <dbReference type="ARBA" id="ARBA00023136"/>
    </source>
</evidence>
<evidence type="ECO:0000259" key="9">
    <source>
        <dbReference type="Pfam" id="PF25935"/>
    </source>
</evidence>
<evidence type="ECO:0000256" key="4">
    <source>
        <dbReference type="ARBA" id="ARBA00022692"/>
    </source>
</evidence>
<dbReference type="Gene3D" id="2.40.30.170">
    <property type="match status" value="1"/>
</dbReference>
<feature type="transmembrane region" description="Helical" evidence="7">
    <location>
        <begin position="23"/>
        <end position="41"/>
    </location>
</feature>
<protein>
    <submittedName>
        <fullName evidence="11">Competence protein ComB</fullName>
    </submittedName>
</protein>
<dbReference type="PANTHER" id="PTHR30386:SF26">
    <property type="entry name" value="TRANSPORT PROTEIN COMB"/>
    <property type="match status" value="1"/>
</dbReference>
<evidence type="ECO:0000256" key="5">
    <source>
        <dbReference type="ARBA" id="ARBA00022989"/>
    </source>
</evidence>
<keyword evidence="5 7" id="KW-1133">Transmembrane helix</keyword>
<evidence type="ECO:0000256" key="1">
    <source>
        <dbReference type="ARBA" id="ARBA00004162"/>
    </source>
</evidence>
<proteinExistence type="inferred from homology"/>
<dbReference type="PANTHER" id="PTHR30386">
    <property type="entry name" value="MEMBRANE FUSION SUBUNIT OF EMRAB-TOLC MULTIDRUG EFFLUX PUMP"/>
    <property type="match status" value="1"/>
</dbReference>
<dbReference type="Pfam" id="PF25887">
    <property type="entry name" value="HB_LcnD"/>
    <property type="match status" value="1"/>
</dbReference>
<comment type="similarity">
    <text evidence="2">Belongs to the membrane fusion protein (MFP) (TC 8.A.1) family.</text>
</comment>
<dbReference type="Proteomes" id="UP000188600">
    <property type="component" value="Unassembled WGS sequence"/>
</dbReference>
<feature type="domain" description="LcnD-like C-terminal" evidence="10">
    <location>
        <begin position="349"/>
        <end position="437"/>
    </location>
</feature>
<feature type="domain" description="LcnD-like barrel-sandwich hybrid" evidence="9">
    <location>
        <begin position="58"/>
        <end position="344"/>
    </location>
</feature>
<keyword evidence="3" id="KW-0813">Transport</keyword>
<dbReference type="EMBL" id="MSPR01000018">
    <property type="protein sequence ID" value="ONK27041.1"/>
    <property type="molecule type" value="Genomic_DNA"/>
</dbReference>
<dbReference type="Pfam" id="PF25940">
    <property type="entry name" value="LcnD_C"/>
    <property type="match status" value="1"/>
</dbReference>
<dbReference type="InterPro" id="IPR050739">
    <property type="entry name" value="MFP"/>
</dbReference>
<evidence type="ECO:0000259" key="8">
    <source>
        <dbReference type="Pfam" id="PF25887"/>
    </source>
</evidence>
<dbReference type="Pfam" id="PF25935">
    <property type="entry name" value="BSH_LcnD"/>
    <property type="match status" value="1"/>
</dbReference>
<sequence length="450" mass="50016">MNEQFLESAEFYNRRYHNFSSRVILPAFALVLFLLIFAFFAKKEMTISAGASIEPESILANIQSTSNNAIIENYLEENKTVKKGEVLVKYKLEGEQVQQASLSLQLETLKEQKGQLELLKASLDSGVSQFPVADTFGYEQNFQDYLHQTTSLRATIEQQNATIASQNAAASNSQAELGNIIDETIAKMTDYQIVKSAIQTGASVDPANSGYNLYQTYNAQVTDTTNEHLKSQYLAQVDAHIGQLESALSTYRLQYAGAGVQQAYSSSLDSQLESLKAQHLARVAQEMTALNQKILELEDNSKIQAGLREKGEILALEDGVLHLNPETKSSSLVPEGTLLAQLYPTLAENSKVKITSYISSKDVSNIKVGDTIRFTTVDDANKQMTMTSNISSIDTKATKTENGNFFKIEAEKTVTKKEANTLRYGLEGRLVMITGKKTYFDYYKDKFLHQ</sequence>
<dbReference type="InterPro" id="IPR058786">
    <property type="entry name" value="BSH_LcnD"/>
</dbReference>
<reference evidence="13 14" key="1">
    <citation type="submission" date="2016-12" db="EMBL/GenBank/DDBJ databases">
        <authorList>
            <person name="Gulvik C.A."/>
        </authorList>
    </citation>
    <scope>NUCLEOTIDE SEQUENCE [LARGE SCALE GENOMIC DNA]</scope>
    <source>
        <strain evidence="12 14">12-5202</strain>
        <strain evidence="11 13">12-5291</strain>
    </source>
</reference>
<keyword evidence="6 7" id="KW-0472">Membrane</keyword>
<dbReference type="RefSeq" id="WP_076996620.1">
    <property type="nucleotide sequence ID" value="NZ_MSPR01000018.1"/>
</dbReference>
<organism evidence="11 13">
    <name type="scientific">Streptococcus azizii</name>
    <dbReference type="NCBI Taxonomy" id="1579424"/>
    <lineage>
        <taxon>Bacteria</taxon>
        <taxon>Bacillati</taxon>
        <taxon>Bacillota</taxon>
        <taxon>Bacilli</taxon>
        <taxon>Lactobacillales</taxon>
        <taxon>Streptococcaceae</taxon>
        <taxon>Streptococcus</taxon>
    </lineage>
</organism>
<gene>
    <name evidence="12" type="ORF">BVE84_08615</name>
    <name evidence="11" type="ORF">BVE86_08895</name>
</gene>
<evidence type="ECO:0000256" key="2">
    <source>
        <dbReference type="ARBA" id="ARBA00009477"/>
    </source>
</evidence>